<dbReference type="Pfam" id="PF20434">
    <property type="entry name" value="BD-FAE"/>
    <property type="match status" value="1"/>
</dbReference>
<dbReference type="Gene3D" id="3.40.50.1820">
    <property type="entry name" value="alpha/beta hydrolase"/>
    <property type="match status" value="1"/>
</dbReference>
<dbReference type="InterPro" id="IPR049492">
    <property type="entry name" value="BD-FAE-like_dom"/>
</dbReference>
<dbReference type="EMBL" id="PUGF01000013">
    <property type="protein sequence ID" value="PRC92502.1"/>
    <property type="molecule type" value="Genomic_DNA"/>
</dbReference>
<organism evidence="4 5">
    <name type="scientific">Solimicrobium silvestre</name>
    <dbReference type="NCBI Taxonomy" id="2099400"/>
    <lineage>
        <taxon>Bacteria</taxon>
        <taxon>Pseudomonadati</taxon>
        <taxon>Pseudomonadota</taxon>
        <taxon>Betaproteobacteria</taxon>
        <taxon>Burkholderiales</taxon>
        <taxon>Oxalobacteraceae</taxon>
        <taxon>Solimicrobium</taxon>
    </lineage>
</organism>
<proteinExistence type="predicted"/>
<evidence type="ECO:0000259" key="3">
    <source>
        <dbReference type="Pfam" id="PF20434"/>
    </source>
</evidence>
<dbReference type="Proteomes" id="UP000237839">
    <property type="component" value="Unassembled WGS sequence"/>
</dbReference>
<evidence type="ECO:0000256" key="1">
    <source>
        <dbReference type="ARBA" id="ARBA00022801"/>
    </source>
</evidence>
<evidence type="ECO:0000313" key="4">
    <source>
        <dbReference type="EMBL" id="PRC92502.1"/>
    </source>
</evidence>
<reference evidence="4 5" key="1">
    <citation type="submission" date="2018-02" db="EMBL/GenBank/DDBJ databases">
        <title>Solimicrobium silvestre gen. nov., sp. nov., isolated from alpine forest soil.</title>
        <authorList>
            <person name="Margesin R."/>
            <person name="Albuquerque L."/>
            <person name="Zhang D.-C."/>
            <person name="Froufe H.J.C."/>
            <person name="Severino R."/>
            <person name="Roxo I."/>
            <person name="Egas C."/>
            <person name="Da Costa M.S."/>
        </authorList>
    </citation>
    <scope>NUCLEOTIDE SEQUENCE [LARGE SCALE GENOMIC DNA]</scope>
    <source>
        <strain evidence="4 5">S20-91</strain>
    </source>
</reference>
<feature type="domain" description="BD-FAE-like" evidence="3">
    <location>
        <begin position="153"/>
        <end position="226"/>
    </location>
</feature>
<dbReference type="PANTHER" id="PTHR48081:SF6">
    <property type="entry name" value="PEPTIDASE S9 PROLYL OLIGOPEPTIDASE CATALYTIC DOMAIN-CONTAINING PROTEIN"/>
    <property type="match status" value="1"/>
</dbReference>
<name>A0A2S9GXQ6_9BURK</name>
<dbReference type="InterPro" id="IPR050300">
    <property type="entry name" value="GDXG_lipolytic_enzyme"/>
</dbReference>
<accession>A0A2S9GXQ6</accession>
<keyword evidence="5" id="KW-1185">Reference proteome</keyword>
<feature type="signal peptide" evidence="2">
    <location>
        <begin position="1"/>
        <end position="20"/>
    </location>
</feature>
<protein>
    <submittedName>
        <fullName evidence="4">Alpha/beta hydrolase fold</fullName>
    </submittedName>
</protein>
<sequence>MRILCLFLFAISTIFSSAHSFSDNADKFTQLQTQEPIHEPVQIQLWPDAVPDARPSTESETREIEKTKLVAGKQWSYISHVARPTMTIYSPKGANANAAVLVFPGGGYNVLAIDLEGTEVCDWLTGIGVTCIVLKYRVPHSGTQWNEKCQCQATPKIPAALEDAQRAVSLIRFHAAEWNIDPHKIGVLGFSAGGHLVAAVSTHFSKRTYHAIDSADQQSSRPDFAVALYPGHLSWIKNSLVLNPEIASYITAQTPTTFLLQNEDDHVDSVMDSLSYYVALRKAGVPVELHSYAEGGHAFGLRRTEFPATAWPTLVETWLTTIGVKR</sequence>
<feature type="chain" id="PRO_5015640182" evidence="2">
    <location>
        <begin position="21"/>
        <end position="326"/>
    </location>
</feature>
<dbReference type="AlphaFoldDB" id="A0A2S9GXQ6"/>
<dbReference type="SUPFAM" id="SSF53474">
    <property type="entry name" value="alpha/beta-Hydrolases"/>
    <property type="match status" value="1"/>
</dbReference>
<keyword evidence="1 4" id="KW-0378">Hydrolase</keyword>
<evidence type="ECO:0000313" key="5">
    <source>
        <dbReference type="Proteomes" id="UP000237839"/>
    </source>
</evidence>
<dbReference type="InterPro" id="IPR029058">
    <property type="entry name" value="AB_hydrolase_fold"/>
</dbReference>
<dbReference type="RefSeq" id="WP_105532621.1">
    <property type="nucleotide sequence ID" value="NZ_PUGF01000013.1"/>
</dbReference>
<gene>
    <name evidence="4" type="ORF">S2091_2877</name>
</gene>
<dbReference type="OrthoDB" id="9771666at2"/>
<comment type="caution">
    <text evidence="4">The sequence shown here is derived from an EMBL/GenBank/DDBJ whole genome shotgun (WGS) entry which is preliminary data.</text>
</comment>
<dbReference type="PANTHER" id="PTHR48081">
    <property type="entry name" value="AB HYDROLASE SUPERFAMILY PROTEIN C4A8.06C"/>
    <property type="match status" value="1"/>
</dbReference>
<evidence type="ECO:0000256" key="2">
    <source>
        <dbReference type="SAM" id="SignalP"/>
    </source>
</evidence>
<dbReference type="GO" id="GO:0016787">
    <property type="term" value="F:hydrolase activity"/>
    <property type="evidence" value="ECO:0007669"/>
    <property type="project" value="UniProtKB-KW"/>
</dbReference>
<keyword evidence="2" id="KW-0732">Signal</keyword>